<dbReference type="FunFam" id="3.40.50.720:FF:000001">
    <property type="entry name" value="Glyceraldehyde-3-phosphate dehydrogenase"/>
    <property type="match status" value="1"/>
</dbReference>
<dbReference type="Pfam" id="PF02800">
    <property type="entry name" value="Gp_dh_C"/>
    <property type="match status" value="1"/>
</dbReference>
<feature type="binding site" evidence="6">
    <location>
        <begin position="165"/>
        <end position="167"/>
    </location>
    <ligand>
        <name>D-glyceraldehyde 3-phosphate</name>
        <dbReference type="ChEBI" id="CHEBI:59776"/>
    </ligand>
</feature>
<dbReference type="SUPFAM" id="SSF55347">
    <property type="entry name" value="Glyceraldehyde-3-phosphate dehydrogenase-like, C-terminal domain"/>
    <property type="match status" value="1"/>
</dbReference>
<dbReference type="InterPro" id="IPR020829">
    <property type="entry name" value="GlycerAld_3-P_DH_cat"/>
</dbReference>
<dbReference type="Gene3D" id="3.30.360.10">
    <property type="entry name" value="Dihydrodipicolinate Reductase, domain 2"/>
    <property type="match status" value="1"/>
</dbReference>
<feature type="binding site" evidence="6">
    <location>
        <position position="249"/>
    </location>
    <ligand>
        <name>D-glyceraldehyde 3-phosphate</name>
        <dbReference type="ChEBI" id="CHEBI:59776"/>
    </ligand>
</feature>
<evidence type="ECO:0000259" key="11">
    <source>
        <dbReference type="SMART" id="SM00846"/>
    </source>
</evidence>
<dbReference type="GO" id="GO:0005829">
    <property type="term" value="C:cytosol"/>
    <property type="evidence" value="ECO:0007669"/>
    <property type="project" value="TreeGrafter"/>
</dbReference>
<comment type="pathway">
    <text evidence="10">Carbohydrate degradation; glycolysis; pyruvate from D-glyceraldehyde 3-phosphate: step 1/5.</text>
</comment>
<name>A0A7S1J5H7_9EUGL</name>
<dbReference type="PANTHER" id="PTHR10836">
    <property type="entry name" value="GLYCERALDEHYDE 3-PHOSPHATE DEHYDROGENASE"/>
    <property type="match status" value="1"/>
</dbReference>
<keyword evidence="10" id="KW-0324">Glycolysis</keyword>
<proteinExistence type="inferred from homology"/>
<evidence type="ECO:0000256" key="1">
    <source>
        <dbReference type="ARBA" id="ARBA00007406"/>
    </source>
</evidence>
<dbReference type="SUPFAM" id="SSF51735">
    <property type="entry name" value="NAD(P)-binding Rossmann-fold domains"/>
    <property type="match status" value="1"/>
</dbReference>
<dbReference type="AlphaFoldDB" id="A0A7S1J5H7"/>
<dbReference type="CDD" id="cd18126">
    <property type="entry name" value="GAPDH_I_C"/>
    <property type="match status" value="1"/>
</dbReference>
<dbReference type="NCBIfam" id="TIGR01534">
    <property type="entry name" value="GAPDH-I"/>
    <property type="match status" value="1"/>
</dbReference>
<dbReference type="EMBL" id="HBGA01119939">
    <property type="protein sequence ID" value="CAD9033308.1"/>
    <property type="molecule type" value="Transcribed_RNA"/>
</dbReference>
<dbReference type="UniPathway" id="UPA00109">
    <property type="reaction ID" value="UER00184"/>
</dbReference>
<evidence type="ECO:0000256" key="2">
    <source>
        <dbReference type="ARBA" id="ARBA00011881"/>
    </source>
</evidence>
<evidence type="ECO:0000256" key="6">
    <source>
        <dbReference type="PIRSR" id="PIRSR000149-2"/>
    </source>
</evidence>
<dbReference type="PANTHER" id="PTHR10836:SF76">
    <property type="entry name" value="GLYCERALDEHYDE-3-PHOSPHATE DEHYDROGENASE-RELATED"/>
    <property type="match status" value="1"/>
</dbReference>
<dbReference type="GO" id="GO:0006006">
    <property type="term" value="P:glucose metabolic process"/>
    <property type="evidence" value="ECO:0007669"/>
    <property type="project" value="InterPro"/>
</dbReference>
<dbReference type="InterPro" id="IPR036291">
    <property type="entry name" value="NAD(P)-bd_dom_sf"/>
</dbReference>
<evidence type="ECO:0000256" key="7">
    <source>
        <dbReference type="PIRSR" id="PIRSR000149-3"/>
    </source>
</evidence>
<evidence type="ECO:0000256" key="10">
    <source>
        <dbReference type="RuleBase" id="RU361160"/>
    </source>
</evidence>
<evidence type="ECO:0000256" key="3">
    <source>
        <dbReference type="ARBA" id="ARBA00023002"/>
    </source>
</evidence>
<feature type="active site" description="Nucleophile" evidence="5">
    <location>
        <position position="166"/>
    </location>
</feature>
<gene>
    <name evidence="12" type="ORF">EGYM00392_LOCUS44455</name>
</gene>
<feature type="site" description="Activates thiol group during catalysis" evidence="8">
    <location>
        <position position="194"/>
    </location>
</feature>
<feature type="binding site" evidence="6">
    <location>
        <begin position="226"/>
        <end position="227"/>
    </location>
    <ligand>
        <name>D-glyceraldehyde 3-phosphate</name>
        <dbReference type="ChEBI" id="CHEBI:59776"/>
    </ligand>
</feature>
<dbReference type="Gene3D" id="3.40.50.720">
    <property type="entry name" value="NAD(P)-binding Rossmann-like Domain"/>
    <property type="match status" value="1"/>
</dbReference>
<feature type="domain" description="Glyceraldehyde 3-phosphate dehydrogenase NAD(P) binding" evidence="11">
    <location>
        <begin position="3"/>
        <end position="166"/>
    </location>
</feature>
<evidence type="ECO:0000256" key="4">
    <source>
        <dbReference type="ARBA" id="ARBA00023027"/>
    </source>
</evidence>
<keyword evidence="4 7" id="KW-0520">NAD</keyword>
<dbReference type="PIRSF" id="PIRSF000149">
    <property type="entry name" value="GAP_DH"/>
    <property type="match status" value="1"/>
</dbReference>
<comment type="catalytic activity">
    <reaction evidence="10">
        <text>D-glyceraldehyde 3-phosphate + phosphate + NAD(+) = (2R)-3-phospho-glyceroyl phosphate + NADH + H(+)</text>
        <dbReference type="Rhea" id="RHEA:10300"/>
        <dbReference type="ChEBI" id="CHEBI:15378"/>
        <dbReference type="ChEBI" id="CHEBI:43474"/>
        <dbReference type="ChEBI" id="CHEBI:57540"/>
        <dbReference type="ChEBI" id="CHEBI:57604"/>
        <dbReference type="ChEBI" id="CHEBI:57945"/>
        <dbReference type="ChEBI" id="CHEBI:59776"/>
        <dbReference type="EC" id="1.2.1.12"/>
    </reaction>
</comment>
<dbReference type="PROSITE" id="PS00071">
    <property type="entry name" value="GAPDH"/>
    <property type="match status" value="1"/>
</dbReference>
<feature type="binding site" evidence="7">
    <location>
        <position position="38"/>
    </location>
    <ligand>
        <name>NAD(+)</name>
        <dbReference type="ChEBI" id="CHEBI:57540"/>
    </ligand>
</feature>
<dbReference type="PRINTS" id="PR00078">
    <property type="entry name" value="G3PDHDRGNASE"/>
</dbReference>
<dbReference type="InterPro" id="IPR020828">
    <property type="entry name" value="GlycerAld_3-P_DH_NAD(P)-bd"/>
</dbReference>
<keyword evidence="3 10" id="KW-0560">Oxidoreductase</keyword>
<evidence type="ECO:0000256" key="9">
    <source>
        <dbReference type="RuleBase" id="RU000397"/>
    </source>
</evidence>
<dbReference type="SMART" id="SM00846">
    <property type="entry name" value="Gp_dh_N"/>
    <property type="match status" value="1"/>
</dbReference>
<dbReference type="InterPro" id="IPR020831">
    <property type="entry name" value="GlycerAld/Erythrose_P_DH"/>
</dbReference>
<feature type="binding site" evidence="7">
    <location>
        <position position="134"/>
    </location>
    <ligand>
        <name>NAD(+)</name>
        <dbReference type="ChEBI" id="CHEBI:57540"/>
    </ligand>
</feature>
<dbReference type="InterPro" id="IPR006424">
    <property type="entry name" value="Glyceraldehyde-3-P_DH_1"/>
</dbReference>
<evidence type="ECO:0000313" key="12">
    <source>
        <dbReference type="EMBL" id="CAD9033308.1"/>
    </source>
</evidence>
<comment type="similarity">
    <text evidence="1 9">Belongs to the glyceraldehyde-3-phosphate dehydrogenase family.</text>
</comment>
<dbReference type="InterPro" id="IPR020830">
    <property type="entry name" value="GlycerAld_3-P_DH_AS"/>
</dbReference>
<sequence>MPVKIGINGFGRIGRMVFQALCDQGLLGTTLDVVGVVDMGCDADYFAYQMKYDSVHGKFKHDVKTEKSDPSLAEADILVVNGHKIQCINATRSPSDLPWAKYGAEYVIESTGIFTEAEAARGHITAGCKKVIISAPGKGNLKTIVMGVNHTEYDAATMDVVSNASCTTNCLAPLCHVILKEGIGIEKGLMTTIHAYTATQKTVDGPSKKDWRGGRGAAINIIPSATGAAKAVGEVLPVVKGKLTGMAFRVPTPDVSVVDLTFIAERDTSIQEIDEKLKAASTTYMKGFLGYTDEELVSTDFIHDNRSSIYDSLATLQNNLPGEKRLFKVVSWYDNEWGYSNRVIDLLKHMSGN</sequence>
<comment type="subunit">
    <text evidence="2 10">Homotetramer.</text>
</comment>
<dbReference type="CDD" id="cd05214">
    <property type="entry name" value="GAPDH_I_N"/>
    <property type="match status" value="1"/>
</dbReference>
<reference evidence="12" key="1">
    <citation type="submission" date="2021-01" db="EMBL/GenBank/DDBJ databases">
        <authorList>
            <person name="Corre E."/>
            <person name="Pelletier E."/>
            <person name="Niang G."/>
            <person name="Scheremetjew M."/>
            <person name="Finn R."/>
            <person name="Kale V."/>
            <person name="Holt S."/>
            <person name="Cochrane G."/>
            <person name="Meng A."/>
            <person name="Brown T."/>
            <person name="Cohen L."/>
        </authorList>
    </citation>
    <scope>NUCLEOTIDE SEQUENCE</scope>
    <source>
        <strain evidence="12">NIES-381</strain>
    </source>
</reference>
<evidence type="ECO:0000256" key="5">
    <source>
        <dbReference type="PIRSR" id="PIRSR000149-1"/>
    </source>
</evidence>
<protein>
    <recommendedName>
        <fullName evidence="10">Glyceraldehyde-3-phosphate dehydrogenase</fullName>
        <ecNumber evidence="10">1.2.1.12</ecNumber>
    </recommendedName>
</protein>
<evidence type="ECO:0000256" key="8">
    <source>
        <dbReference type="PIRSR" id="PIRSR000149-4"/>
    </source>
</evidence>
<feature type="binding site" evidence="7">
    <location>
        <position position="92"/>
    </location>
    <ligand>
        <name>NAD(+)</name>
        <dbReference type="ChEBI" id="CHEBI:57540"/>
    </ligand>
</feature>
<dbReference type="FunFam" id="3.30.360.10:FF:000001">
    <property type="entry name" value="Glyceraldehyde-3-phosphate dehydrogenase"/>
    <property type="match status" value="1"/>
</dbReference>
<dbReference type="GO" id="GO:0004365">
    <property type="term" value="F:glyceraldehyde-3-phosphate dehydrogenase (NAD+) (phosphorylating) activity"/>
    <property type="evidence" value="ECO:0007669"/>
    <property type="project" value="UniProtKB-UniRule"/>
</dbReference>
<dbReference type="GO" id="GO:0050661">
    <property type="term" value="F:NADP binding"/>
    <property type="evidence" value="ECO:0007669"/>
    <property type="project" value="InterPro"/>
</dbReference>
<feature type="binding site" evidence="6">
    <location>
        <position position="197"/>
    </location>
    <ligand>
        <name>D-glyceraldehyde 3-phosphate</name>
        <dbReference type="ChEBI" id="CHEBI:59776"/>
    </ligand>
</feature>
<dbReference type="Pfam" id="PF00044">
    <property type="entry name" value="Gp_dh_N"/>
    <property type="match status" value="1"/>
</dbReference>
<dbReference type="EC" id="1.2.1.12" evidence="10"/>
<dbReference type="GO" id="GO:0006096">
    <property type="term" value="P:glycolytic process"/>
    <property type="evidence" value="ECO:0007669"/>
    <property type="project" value="UniProtKB-UniPathway"/>
</dbReference>
<organism evidence="12">
    <name type="scientific">Eutreptiella gymnastica</name>
    <dbReference type="NCBI Taxonomy" id="73025"/>
    <lineage>
        <taxon>Eukaryota</taxon>
        <taxon>Discoba</taxon>
        <taxon>Euglenozoa</taxon>
        <taxon>Euglenida</taxon>
        <taxon>Spirocuta</taxon>
        <taxon>Euglenophyceae</taxon>
        <taxon>Eutreptiales</taxon>
        <taxon>Eutreptiaceae</taxon>
        <taxon>Eutreptiella</taxon>
    </lineage>
</organism>
<accession>A0A7S1J5H7</accession>
<feature type="binding site" evidence="7">
    <location>
        <begin position="12"/>
        <end position="13"/>
    </location>
    <ligand>
        <name>NAD(+)</name>
        <dbReference type="ChEBI" id="CHEBI:57540"/>
    </ligand>
</feature>
<dbReference type="GO" id="GO:0051287">
    <property type="term" value="F:NAD binding"/>
    <property type="evidence" value="ECO:0007669"/>
    <property type="project" value="UniProtKB-UniRule"/>
</dbReference>
<feature type="binding site" evidence="7">
    <location>
        <position position="335"/>
    </location>
    <ligand>
        <name>NAD(+)</name>
        <dbReference type="ChEBI" id="CHEBI:57540"/>
    </ligand>
</feature>
<keyword evidence="7" id="KW-0547">Nucleotide-binding</keyword>